<keyword evidence="2" id="KW-1185">Reference proteome</keyword>
<protein>
    <submittedName>
        <fullName evidence="1">Uncharacterized protein</fullName>
    </submittedName>
</protein>
<evidence type="ECO:0000313" key="1">
    <source>
        <dbReference type="EMBL" id="GFR14185.1"/>
    </source>
</evidence>
<proteinExistence type="predicted"/>
<comment type="caution">
    <text evidence="1">The sequence shown here is derived from an EMBL/GenBank/DDBJ whole genome shotgun (WGS) entry which is preliminary data.</text>
</comment>
<reference evidence="1" key="1">
    <citation type="submission" date="2020-07" db="EMBL/GenBank/DDBJ databases">
        <title>Multicomponent nature underlies the extraordinary mechanical properties of spider dragline silk.</title>
        <authorList>
            <person name="Kono N."/>
            <person name="Nakamura H."/>
            <person name="Mori M."/>
            <person name="Yoshida Y."/>
            <person name="Ohtoshi R."/>
            <person name="Malay A.D."/>
            <person name="Moran D.A.P."/>
            <person name="Tomita M."/>
            <person name="Numata K."/>
            <person name="Arakawa K."/>
        </authorList>
    </citation>
    <scope>NUCLEOTIDE SEQUENCE</scope>
</reference>
<gene>
    <name evidence="1" type="ORF">TNCT_363941</name>
</gene>
<sequence>MRSCIQPPPQHLILSPLFLPFLKGCGCHRNTWLRSARQAVWRLQEVWERDLLQPAEAILNLSAASPPFHGVIWAPGVSFALAAHIGVRGGWSYLPPFKSSNEMCLPWSTPAATRLQKL</sequence>
<name>A0A8X6LLG9_TRICU</name>
<organism evidence="1 2">
    <name type="scientific">Trichonephila clavata</name>
    <name type="common">Joro spider</name>
    <name type="synonym">Nephila clavata</name>
    <dbReference type="NCBI Taxonomy" id="2740835"/>
    <lineage>
        <taxon>Eukaryota</taxon>
        <taxon>Metazoa</taxon>
        <taxon>Ecdysozoa</taxon>
        <taxon>Arthropoda</taxon>
        <taxon>Chelicerata</taxon>
        <taxon>Arachnida</taxon>
        <taxon>Araneae</taxon>
        <taxon>Araneomorphae</taxon>
        <taxon>Entelegynae</taxon>
        <taxon>Araneoidea</taxon>
        <taxon>Nephilidae</taxon>
        <taxon>Trichonephila</taxon>
    </lineage>
</organism>
<accession>A0A8X6LLG9</accession>
<dbReference type="Proteomes" id="UP000887116">
    <property type="component" value="Unassembled WGS sequence"/>
</dbReference>
<dbReference type="EMBL" id="BMAO01036938">
    <property type="protein sequence ID" value="GFR14185.1"/>
    <property type="molecule type" value="Genomic_DNA"/>
</dbReference>
<dbReference type="AlphaFoldDB" id="A0A8X6LLG9"/>
<evidence type="ECO:0000313" key="2">
    <source>
        <dbReference type="Proteomes" id="UP000887116"/>
    </source>
</evidence>